<protein>
    <submittedName>
        <fullName evidence="2">tRNA threonylcarbamoyladenosine biosynthesis protein TsaB</fullName>
    </submittedName>
</protein>
<organism evidence="2 3">
    <name type="scientific">Botrimarina colliarenosi</name>
    <dbReference type="NCBI Taxonomy" id="2528001"/>
    <lineage>
        <taxon>Bacteria</taxon>
        <taxon>Pseudomonadati</taxon>
        <taxon>Planctomycetota</taxon>
        <taxon>Planctomycetia</taxon>
        <taxon>Pirellulales</taxon>
        <taxon>Lacipirellulaceae</taxon>
        <taxon>Botrimarina</taxon>
    </lineage>
</organism>
<evidence type="ECO:0000259" key="1">
    <source>
        <dbReference type="Pfam" id="PF00814"/>
    </source>
</evidence>
<proteinExistence type="predicted"/>
<sequence>MPNATPDAPNPAPQPAQAGKWLAIETSGLFGSVAAGQVDRNGCEIVAAETLPRDARSARTLAPTIQRLLGRLGWAPGDLTTVAVAVGPGSFTGLRVGVTTAKAFAWGIGAAVLAVDTLDALAAAATPPDASDSRLTTVVDAQRSELFVARFSAGGGEWRRETPTSRTTAAALQAELGPADRVVGPAAATVGGDPSEPQADAVLRVAWRRWLAGEADSVLALVPQYYRASAAEEKLATQ</sequence>
<dbReference type="InterPro" id="IPR022496">
    <property type="entry name" value="T6A_TsaB"/>
</dbReference>
<evidence type="ECO:0000313" key="3">
    <source>
        <dbReference type="Proteomes" id="UP000317421"/>
    </source>
</evidence>
<dbReference type="EMBL" id="SJPR01000005">
    <property type="protein sequence ID" value="TWT95204.1"/>
    <property type="molecule type" value="Genomic_DNA"/>
</dbReference>
<dbReference type="Gene3D" id="3.30.420.40">
    <property type="match status" value="2"/>
</dbReference>
<reference evidence="2 3" key="1">
    <citation type="submission" date="2019-02" db="EMBL/GenBank/DDBJ databases">
        <title>Deep-cultivation of Planctomycetes and their phenomic and genomic characterization uncovers novel biology.</title>
        <authorList>
            <person name="Wiegand S."/>
            <person name="Jogler M."/>
            <person name="Boedeker C."/>
            <person name="Pinto D."/>
            <person name="Vollmers J."/>
            <person name="Rivas-Marin E."/>
            <person name="Kohn T."/>
            <person name="Peeters S.H."/>
            <person name="Heuer A."/>
            <person name="Rast P."/>
            <person name="Oberbeckmann S."/>
            <person name="Bunk B."/>
            <person name="Jeske O."/>
            <person name="Meyerdierks A."/>
            <person name="Storesund J.E."/>
            <person name="Kallscheuer N."/>
            <person name="Luecker S."/>
            <person name="Lage O.M."/>
            <person name="Pohl T."/>
            <person name="Merkel B.J."/>
            <person name="Hornburger P."/>
            <person name="Mueller R.-W."/>
            <person name="Bruemmer F."/>
            <person name="Labrenz M."/>
            <person name="Spormann A.M."/>
            <person name="Op Den Camp H."/>
            <person name="Overmann J."/>
            <person name="Amann R."/>
            <person name="Jetten M.S.M."/>
            <person name="Mascher T."/>
            <person name="Medema M.H."/>
            <person name="Devos D.P."/>
            <person name="Kaster A.-K."/>
            <person name="Ovreas L."/>
            <person name="Rohde M."/>
            <person name="Galperin M.Y."/>
            <person name="Jogler C."/>
        </authorList>
    </citation>
    <scope>NUCLEOTIDE SEQUENCE [LARGE SCALE GENOMIC DNA]</scope>
    <source>
        <strain evidence="2 3">Pla108</strain>
    </source>
</reference>
<dbReference type="InterPro" id="IPR000905">
    <property type="entry name" value="Gcp-like_dom"/>
</dbReference>
<evidence type="ECO:0000313" key="2">
    <source>
        <dbReference type="EMBL" id="TWT95204.1"/>
    </source>
</evidence>
<dbReference type="RefSeq" id="WP_146446059.1">
    <property type="nucleotide sequence ID" value="NZ_SJPR01000005.1"/>
</dbReference>
<comment type="caution">
    <text evidence="2">The sequence shown here is derived from an EMBL/GenBank/DDBJ whole genome shotgun (WGS) entry which is preliminary data.</text>
</comment>
<dbReference type="SUPFAM" id="SSF53067">
    <property type="entry name" value="Actin-like ATPase domain"/>
    <property type="match status" value="2"/>
</dbReference>
<dbReference type="Pfam" id="PF00814">
    <property type="entry name" value="TsaD"/>
    <property type="match status" value="1"/>
</dbReference>
<dbReference type="NCBIfam" id="TIGR03725">
    <property type="entry name" value="T6A_YeaZ"/>
    <property type="match status" value="1"/>
</dbReference>
<gene>
    <name evidence="2" type="primary">tsaB</name>
    <name evidence="2" type="ORF">Pla108_33470</name>
</gene>
<dbReference type="PANTHER" id="PTHR11735:SF11">
    <property type="entry name" value="TRNA THREONYLCARBAMOYLADENOSINE BIOSYNTHESIS PROTEIN TSAB"/>
    <property type="match status" value="1"/>
</dbReference>
<dbReference type="Proteomes" id="UP000317421">
    <property type="component" value="Unassembled WGS sequence"/>
</dbReference>
<dbReference type="GO" id="GO:0005829">
    <property type="term" value="C:cytosol"/>
    <property type="evidence" value="ECO:0007669"/>
    <property type="project" value="TreeGrafter"/>
</dbReference>
<name>A0A5C6A5I1_9BACT</name>
<keyword evidence="3" id="KW-1185">Reference proteome</keyword>
<dbReference type="PANTHER" id="PTHR11735">
    <property type="entry name" value="TRNA N6-ADENOSINE THREONYLCARBAMOYLTRANSFERASE"/>
    <property type="match status" value="1"/>
</dbReference>
<dbReference type="GO" id="GO:0002949">
    <property type="term" value="P:tRNA threonylcarbamoyladenosine modification"/>
    <property type="evidence" value="ECO:0007669"/>
    <property type="project" value="InterPro"/>
</dbReference>
<accession>A0A5C6A5I1</accession>
<dbReference type="OrthoDB" id="9784166at2"/>
<dbReference type="AlphaFoldDB" id="A0A5C6A5I1"/>
<feature type="domain" description="Gcp-like" evidence="1">
    <location>
        <begin position="58"/>
        <end position="157"/>
    </location>
</feature>
<dbReference type="InterPro" id="IPR043129">
    <property type="entry name" value="ATPase_NBD"/>
</dbReference>